<dbReference type="AlphaFoldDB" id="A0A563UBZ7"/>
<keyword evidence="2" id="KW-0808">Transferase</keyword>
<reference evidence="2 3" key="1">
    <citation type="submission" date="2019-07" db="EMBL/GenBank/DDBJ databases">
        <authorList>
            <person name="Kim J."/>
        </authorList>
    </citation>
    <scope>NUCLEOTIDE SEQUENCE [LARGE SCALE GENOMIC DNA]</scope>
    <source>
        <strain evidence="3">dk17</strain>
    </source>
</reference>
<dbReference type="InterPro" id="IPR029044">
    <property type="entry name" value="Nucleotide-diphossugar_trans"/>
</dbReference>
<dbReference type="Pfam" id="PF00535">
    <property type="entry name" value="Glycos_transf_2"/>
    <property type="match status" value="1"/>
</dbReference>
<proteinExistence type="predicted"/>
<gene>
    <name evidence="2" type="ORF">FPZ43_11305</name>
</gene>
<dbReference type="SUPFAM" id="SSF53448">
    <property type="entry name" value="Nucleotide-diphospho-sugar transferases"/>
    <property type="match status" value="1"/>
</dbReference>
<dbReference type="InterPro" id="IPR050834">
    <property type="entry name" value="Glycosyltransf_2"/>
</dbReference>
<evidence type="ECO:0000313" key="2">
    <source>
        <dbReference type="EMBL" id="TWR28850.1"/>
    </source>
</evidence>
<dbReference type="GO" id="GO:0016740">
    <property type="term" value="F:transferase activity"/>
    <property type="evidence" value="ECO:0007669"/>
    <property type="project" value="UniProtKB-KW"/>
</dbReference>
<dbReference type="InterPro" id="IPR001173">
    <property type="entry name" value="Glyco_trans_2-like"/>
</dbReference>
<dbReference type="OrthoDB" id="927791at2"/>
<protein>
    <submittedName>
        <fullName evidence="2">Glycosyltransferase family 2 protein</fullName>
    </submittedName>
</protein>
<comment type="caution">
    <text evidence="2">The sequence shown here is derived from an EMBL/GenBank/DDBJ whole genome shotgun (WGS) entry which is preliminary data.</text>
</comment>
<dbReference type="RefSeq" id="WP_146382035.1">
    <property type="nucleotide sequence ID" value="NZ_VOEJ01000005.1"/>
</dbReference>
<dbReference type="PANTHER" id="PTHR43685">
    <property type="entry name" value="GLYCOSYLTRANSFERASE"/>
    <property type="match status" value="1"/>
</dbReference>
<dbReference type="PANTHER" id="PTHR43685:SF2">
    <property type="entry name" value="GLYCOSYLTRANSFERASE 2-LIKE DOMAIN-CONTAINING PROTEIN"/>
    <property type="match status" value="1"/>
</dbReference>
<accession>A0A563UBZ7</accession>
<name>A0A563UBZ7_9SPHI</name>
<dbReference type="Gene3D" id="3.90.550.10">
    <property type="entry name" value="Spore Coat Polysaccharide Biosynthesis Protein SpsA, Chain A"/>
    <property type="match status" value="1"/>
</dbReference>
<dbReference type="CDD" id="cd00761">
    <property type="entry name" value="Glyco_tranf_GTA_type"/>
    <property type="match status" value="1"/>
</dbReference>
<dbReference type="Proteomes" id="UP000320042">
    <property type="component" value="Unassembled WGS sequence"/>
</dbReference>
<keyword evidence="3" id="KW-1185">Reference proteome</keyword>
<feature type="domain" description="Glycosyltransferase 2-like" evidence="1">
    <location>
        <begin position="7"/>
        <end position="155"/>
    </location>
</feature>
<sequence>MNMPMVSIIIPCYNCAAFIDRAITSVLKQDIKDIELILVDNNSTDQTFAVMRDYQAKHPDLIRIYQELKKGAPAARNYGLKYAKGEWIQFLDADDELLPEKIQQQLNLALAANADVVAGDCLLKYDNGKTEITRYTDQNIWRGLINSKLGITSSNLWRATALRAVNGWDEALTSSQEYDLLFRLIKNKAVVITDKSINTIVHFSNNSVSKSTDLTKLKQILNNRVNLRLQIKNELRYRSQLTPALKSTIDLYIYTEIMSFQYLFPEYVNSLLQVHQPKVALYHKVKIKARQYVKQLK</sequence>
<dbReference type="EMBL" id="VOEJ01000005">
    <property type="protein sequence ID" value="TWR28850.1"/>
    <property type="molecule type" value="Genomic_DNA"/>
</dbReference>
<evidence type="ECO:0000259" key="1">
    <source>
        <dbReference type="Pfam" id="PF00535"/>
    </source>
</evidence>
<organism evidence="2 3">
    <name type="scientific">Mucilaginibacter pallidiroseus</name>
    <dbReference type="NCBI Taxonomy" id="2599295"/>
    <lineage>
        <taxon>Bacteria</taxon>
        <taxon>Pseudomonadati</taxon>
        <taxon>Bacteroidota</taxon>
        <taxon>Sphingobacteriia</taxon>
        <taxon>Sphingobacteriales</taxon>
        <taxon>Sphingobacteriaceae</taxon>
        <taxon>Mucilaginibacter</taxon>
    </lineage>
</organism>
<evidence type="ECO:0000313" key="3">
    <source>
        <dbReference type="Proteomes" id="UP000320042"/>
    </source>
</evidence>